<feature type="short sequence motif" description="Q motif" evidence="12">
    <location>
        <begin position="185"/>
        <end position="213"/>
    </location>
</feature>
<keyword evidence="5" id="KW-0547">Nucleotide-binding</keyword>
<feature type="region of interest" description="Disordered" evidence="13">
    <location>
        <begin position="124"/>
        <end position="150"/>
    </location>
</feature>
<evidence type="ECO:0000256" key="7">
    <source>
        <dbReference type="ARBA" id="ARBA00022806"/>
    </source>
</evidence>
<evidence type="ECO:0000256" key="5">
    <source>
        <dbReference type="ARBA" id="ARBA00022741"/>
    </source>
</evidence>
<dbReference type="GO" id="GO:0005634">
    <property type="term" value="C:nucleus"/>
    <property type="evidence" value="ECO:0007669"/>
    <property type="project" value="UniProtKB-SubCell"/>
</dbReference>
<dbReference type="SMART" id="SM00490">
    <property type="entry name" value="HELICc"/>
    <property type="match status" value="1"/>
</dbReference>
<evidence type="ECO:0000256" key="3">
    <source>
        <dbReference type="ARBA" id="ARBA00012552"/>
    </source>
</evidence>
<sequence length="641" mass="71876">MADDDWGLCADLQEKSLTALNNLKIDGEAQIPLPVPASEYSPQQDQNEDDDEPEPNPADISLMQKIVRTHLVETTADLEIQKRDPNSTLYSEMADDDWGLCADLQEKSLTALNNLKIDGEAQIPLPVPASEYSPQQDQNEDDDEPEPNAGDISLMQKLVRTHLVETTADPEIQKKDPNSPLYSVKSFEDINLRPEMLKGVYGMGYNSPSKIQEKALPILIADPPQNLIAQSQSGKADLEIQKKDPNSPLYSVKSFEDLNLRPELLKGVYGMGFNSPSKIQETALPILIADPPQNLIAQSQSGTGKTAAFILSALSRVDPNLHYPHVLVLSPTYELAVQTVIVAKKLAQYCPNIKFRFAIRGENLERGHHITEQFLIGTPGKVFDWAVRFRFFDLKKIRVFVLHEADLMVSTQGHEDQSIRIHKQLSKDCQMMLFSATYSDDVMNFAEHIVPNPIIIRLKKEEESLDNIKQYYIVCKSPEEKFEALCNVYGTVSIGQAMIFCHTKKTAAWLVERMSKEGHDVALLSGELAVEQRIAVLNRFREGKEKVLIATNVCVRGIRVEEVTVVINFDFPVNQKGEADCETYVRRIGITGRFGKTGLVINMVDGSKSMAILKQIENHFGKKIVKMDSNEVADLEKMARR</sequence>
<keyword evidence="7" id="KW-0347">Helicase</keyword>
<dbReference type="GO" id="GO:0003723">
    <property type="term" value="F:RNA binding"/>
    <property type="evidence" value="ECO:0007669"/>
    <property type="project" value="UniProtKB-KW"/>
</dbReference>
<dbReference type="GO" id="GO:0005737">
    <property type="term" value="C:cytoplasm"/>
    <property type="evidence" value="ECO:0007669"/>
    <property type="project" value="UniProtKB-SubCell"/>
</dbReference>
<dbReference type="InterPro" id="IPR001650">
    <property type="entry name" value="Helicase_C-like"/>
</dbReference>
<dbReference type="PROSITE" id="PS51194">
    <property type="entry name" value="HELICASE_CTER"/>
    <property type="match status" value="1"/>
</dbReference>
<name>A0AAV2BGX0_9ARAC</name>
<dbReference type="EC" id="3.6.4.13" evidence="3"/>
<feature type="domain" description="DEAD-box RNA helicase Q" evidence="16">
    <location>
        <begin position="185"/>
        <end position="213"/>
    </location>
</feature>
<evidence type="ECO:0000313" key="18">
    <source>
        <dbReference type="Proteomes" id="UP001497382"/>
    </source>
</evidence>
<dbReference type="PROSITE" id="PS51195">
    <property type="entry name" value="Q_MOTIF"/>
    <property type="match status" value="2"/>
</dbReference>
<dbReference type="AlphaFoldDB" id="A0AAV2BGX0"/>
<comment type="caution">
    <text evidence="17">The sequence shown here is derived from an EMBL/GenBank/DDBJ whole genome shotgun (WGS) entry which is preliminary data.</text>
</comment>
<dbReference type="PANTHER" id="PTHR47958">
    <property type="entry name" value="ATP-DEPENDENT RNA HELICASE DBP3"/>
    <property type="match status" value="1"/>
</dbReference>
<keyword evidence="18" id="KW-1185">Reference proteome</keyword>
<keyword evidence="6" id="KW-0378">Hydrolase</keyword>
<proteinExistence type="predicted"/>
<comment type="subcellular location">
    <subcellularLocation>
        <location evidence="2">Cytoplasm</location>
    </subcellularLocation>
    <subcellularLocation>
        <location evidence="1">Nucleus</location>
    </subcellularLocation>
</comment>
<dbReference type="GO" id="GO:0016787">
    <property type="term" value="F:hydrolase activity"/>
    <property type="evidence" value="ECO:0007669"/>
    <property type="project" value="UniProtKB-KW"/>
</dbReference>
<dbReference type="InterPro" id="IPR014001">
    <property type="entry name" value="Helicase_ATP-bd"/>
</dbReference>
<feature type="region of interest" description="Disordered" evidence="13">
    <location>
        <begin position="30"/>
        <end position="58"/>
    </location>
</feature>
<keyword evidence="9" id="KW-0694">RNA-binding</keyword>
<comment type="catalytic activity">
    <reaction evidence="11">
        <text>ATP + H2O = ADP + phosphate + H(+)</text>
        <dbReference type="Rhea" id="RHEA:13065"/>
        <dbReference type="ChEBI" id="CHEBI:15377"/>
        <dbReference type="ChEBI" id="CHEBI:15378"/>
        <dbReference type="ChEBI" id="CHEBI:30616"/>
        <dbReference type="ChEBI" id="CHEBI:43474"/>
        <dbReference type="ChEBI" id="CHEBI:456216"/>
        <dbReference type="EC" id="3.6.4.13"/>
    </reaction>
</comment>
<dbReference type="EMBL" id="CAXIEN010000351">
    <property type="protein sequence ID" value="CAL1294679.1"/>
    <property type="molecule type" value="Genomic_DNA"/>
</dbReference>
<accession>A0AAV2BGX0</accession>
<reference evidence="17 18" key="1">
    <citation type="submission" date="2024-04" db="EMBL/GenBank/DDBJ databases">
        <authorList>
            <person name="Rising A."/>
            <person name="Reimegard J."/>
            <person name="Sonavane S."/>
            <person name="Akerstrom W."/>
            <person name="Nylinder S."/>
            <person name="Hedman E."/>
            <person name="Kallberg Y."/>
        </authorList>
    </citation>
    <scope>NUCLEOTIDE SEQUENCE [LARGE SCALE GENOMIC DNA]</scope>
</reference>
<gene>
    <name evidence="17" type="ORF">LARSCL_LOCUS18866</name>
</gene>
<dbReference type="InterPro" id="IPR011545">
    <property type="entry name" value="DEAD/DEAH_box_helicase_dom"/>
</dbReference>
<dbReference type="Gene3D" id="3.40.50.300">
    <property type="entry name" value="P-loop containing nucleotide triphosphate hydrolases"/>
    <property type="match status" value="3"/>
</dbReference>
<feature type="short sequence motif" description="Q motif" evidence="12">
    <location>
        <begin position="253"/>
        <end position="281"/>
    </location>
</feature>
<organism evidence="17 18">
    <name type="scientific">Larinioides sclopetarius</name>
    <dbReference type="NCBI Taxonomy" id="280406"/>
    <lineage>
        <taxon>Eukaryota</taxon>
        <taxon>Metazoa</taxon>
        <taxon>Ecdysozoa</taxon>
        <taxon>Arthropoda</taxon>
        <taxon>Chelicerata</taxon>
        <taxon>Arachnida</taxon>
        <taxon>Araneae</taxon>
        <taxon>Araneomorphae</taxon>
        <taxon>Entelegynae</taxon>
        <taxon>Araneoidea</taxon>
        <taxon>Araneidae</taxon>
        <taxon>Larinioides</taxon>
    </lineage>
</organism>
<keyword evidence="4" id="KW-0963">Cytoplasm</keyword>
<dbReference type="InterPro" id="IPR014014">
    <property type="entry name" value="RNA_helicase_DEAD_Q_motif"/>
</dbReference>
<dbReference type="InterPro" id="IPR027417">
    <property type="entry name" value="P-loop_NTPase"/>
</dbReference>
<feature type="domain" description="Helicase ATP-binding" evidence="14">
    <location>
        <begin position="286"/>
        <end position="456"/>
    </location>
</feature>
<keyword evidence="8" id="KW-0067">ATP-binding</keyword>
<dbReference type="Pfam" id="PF00270">
    <property type="entry name" value="DEAD"/>
    <property type="match status" value="1"/>
</dbReference>
<dbReference type="SUPFAM" id="SSF52540">
    <property type="entry name" value="P-loop containing nucleoside triphosphate hydrolases"/>
    <property type="match status" value="2"/>
</dbReference>
<dbReference type="GO" id="GO:0005524">
    <property type="term" value="F:ATP binding"/>
    <property type="evidence" value="ECO:0007669"/>
    <property type="project" value="UniProtKB-KW"/>
</dbReference>
<evidence type="ECO:0000313" key="17">
    <source>
        <dbReference type="EMBL" id="CAL1294679.1"/>
    </source>
</evidence>
<evidence type="ECO:0000256" key="12">
    <source>
        <dbReference type="PROSITE-ProRule" id="PRU00552"/>
    </source>
</evidence>
<dbReference type="SMART" id="SM00487">
    <property type="entry name" value="DEXDc"/>
    <property type="match status" value="1"/>
</dbReference>
<evidence type="ECO:0000256" key="9">
    <source>
        <dbReference type="ARBA" id="ARBA00022884"/>
    </source>
</evidence>
<evidence type="ECO:0000256" key="4">
    <source>
        <dbReference type="ARBA" id="ARBA00022490"/>
    </source>
</evidence>
<feature type="domain" description="DEAD-box RNA helicase Q" evidence="16">
    <location>
        <begin position="253"/>
        <end position="281"/>
    </location>
</feature>
<evidence type="ECO:0000256" key="10">
    <source>
        <dbReference type="ARBA" id="ARBA00023242"/>
    </source>
</evidence>
<evidence type="ECO:0000256" key="1">
    <source>
        <dbReference type="ARBA" id="ARBA00004123"/>
    </source>
</evidence>
<keyword evidence="10" id="KW-0539">Nucleus</keyword>
<evidence type="ECO:0000256" key="6">
    <source>
        <dbReference type="ARBA" id="ARBA00022801"/>
    </source>
</evidence>
<evidence type="ECO:0000256" key="13">
    <source>
        <dbReference type="SAM" id="MobiDB-lite"/>
    </source>
</evidence>
<dbReference type="CDD" id="cd18787">
    <property type="entry name" value="SF2_C_DEAD"/>
    <property type="match status" value="1"/>
</dbReference>
<protein>
    <recommendedName>
        <fullName evidence="3">RNA helicase</fullName>
        <ecNumber evidence="3">3.6.4.13</ecNumber>
    </recommendedName>
</protein>
<evidence type="ECO:0000259" key="16">
    <source>
        <dbReference type="PROSITE" id="PS51195"/>
    </source>
</evidence>
<dbReference type="FunFam" id="3.40.50.300:FF:000318">
    <property type="entry name" value="ATP-dependent RNA helicase DDX19B"/>
    <property type="match status" value="1"/>
</dbReference>
<evidence type="ECO:0000256" key="2">
    <source>
        <dbReference type="ARBA" id="ARBA00004496"/>
    </source>
</evidence>
<evidence type="ECO:0000256" key="8">
    <source>
        <dbReference type="ARBA" id="ARBA00022840"/>
    </source>
</evidence>
<dbReference type="PROSITE" id="PS51192">
    <property type="entry name" value="HELICASE_ATP_BIND_1"/>
    <property type="match status" value="1"/>
</dbReference>
<feature type="domain" description="Helicase C-terminal" evidence="15">
    <location>
        <begin position="467"/>
        <end position="636"/>
    </location>
</feature>
<dbReference type="Pfam" id="PF00271">
    <property type="entry name" value="Helicase_C"/>
    <property type="match status" value="1"/>
</dbReference>
<dbReference type="GO" id="GO:0003724">
    <property type="term" value="F:RNA helicase activity"/>
    <property type="evidence" value="ECO:0007669"/>
    <property type="project" value="UniProtKB-EC"/>
</dbReference>
<evidence type="ECO:0000259" key="14">
    <source>
        <dbReference type="PROSITE" id="PS51192"/>
    </source>
</evidence>
<dbReference type="FunFam" id="3.40.50.300:FF:000849">
    <property type="entry name" value="ATP-dependent RNA helicase DBP5"/>
    <property type="match status" value="1"/>
</dbReference>
<dbReference type="Proteomes" id="UP001497382">
    <property type="component" value="Unassembled WGS sequence"/>
</dbReference>
<evidence type="ECO:0000259" key="15">
    <source>
        <dbReference type="PROSITE" id="PS51194"/>
    </source>
</evidence>
<evidence type="ECO:0000256" key="11">
    <source>
        <dbReference type="ARBA" id="ARBA00047984"/>
    </source>
</evidence>